<dbReference type="PIRSF" id="PIRSF035170">
    <property type="entry name" value="HD_phosphohydro"/>
    <property type="match status" value="1"/>
</dbReference>
<name>A0ABR5EZS2_9ACTN</name>
<keyword evidence="3" id="KW-1185">Reference proteome</keyword>
<accession>A0ABR5EZS2</accession>
<reference evidence="2 3" key="1">
    <citation type="submission" date="2014-12" db="EMBL/GenBank/DDBJ databases">
        <title>Frankia sp. BMG5.1 draft genome.</title>
        <authorList>
            <person name="Gtari M."/>
            <person name="Ghodhbane-Gtari F."/>
            <person name="Nouioui I."/>
            <person name="Ktari A."/>
            <person name="Hezbri K."/>
            <person name="Mimouni W."/>
            <person name="Sbissi I."/>
            <person name="Ayari A."/>
            <person name="Yamanaka T."/>
            <person name="Normand P."/>
            <person name="Tisa L.S."/>
            <person name="Boudabous A."/>
        </authorList>
    </citation>
    <scope>NUCLEOTIDE SEQUENCE [LARGE SCALE GENOMIC DNA]</scope>
    <source>
        <strain evidence="2 3">BMG5.1</strain>
    </source>
</reference>
<evidence type="ECO:0000313" key="2">
    <source>
        <dbReference type="EMBL" id="KLL09966.1"/>
    </source>
</evidence>
<organism evidence="2 3">
    <name type="scientific">Protofrankia coriariae</name>
    <dbReference type="NCBI Taxonomy" id="1562887"/>
    <lineage>
        <taxon>Bacteria</taxon>
        <taxon>Bacillati</taxon>
        <taxon>Actinomycetota</taxon>
        <taxon>Actinomycetes</taxon>
        <taxon>Frankiales</taxon>
        <taxon>Frankiaceae</taxon>
        <taxon>Protofrankia</taxon>
    </lineage>
</organism>
<dbReference type="Proteomes" id="UP000035425">
    <property type="component" value="Unassembled WGS sequence"/>
</dbReference>
<evidence type="ECO:0000256" key="1">
    <source>
        <dbReference type="SAM" id="MobiDB-lite"/>
    </source>
</evidence>
<evidence type="ECO:0008006" key="4">
    <source>
        <dbReference type="Google" id="ProtNLM"/>
    </source>
</evidence>
<dbReference type="PANTHER" id="PTHR21174">
    <property type="match status" value="1"/>
</dbReference>
<protein>
    <recommendedName>
        <fullName evidence="4">Metal-dependent HD superfamily phosphohydrolase</fullName>
    </recommendedName>
</protein>
<dbReference type="EMBL" id="JWIO01000049">
    <property type="protein sequence ID" value="KLL09966.1"/>
    <property type="molecule type" value="Genomic_DNA"/>
</dbReference>
<dbReference type="SUPFAM" id="SSF109604">
    <property type="entry name" value="HD-domain/PDEase-like"/>
    <property type="match status" value="1"/>
</dbReference>
<evidence type="ECO:0000313" key="3">
    <source>
        <dbReference type="Proteomes" id="UP000035425"/>
    </source>
</evidence>
<proteinExistence type="predicted"/>
<dbReference type="InterPro" id="IPR009218">
    <property type="entry name" value="HD_phosphohydro"/>
</dbReference>
<dbReference type="PANTHER" id="PTHR21174:SF0">
    <property type="entry name" value="HD PHOSPHOHYDROLASE FAMILY PROTEIN-RELATED"/>
    <property type="match status" value="1"/>
</dbReference>
<feature type="compositionally biased region" description="Basic and acidic residues" evidence="1">
    <location>
        <begin position="68"/>
        <end position="83"/>
    </location>
</feature>
<gene>
    <name evidence="2" type="ORF">FrCorBMG51_21240</name>
</gene>
<sequence length="246" mass="27227">MLSSLARSFDAALLSAGARADAAERASAFENLALRYCEPGRFYHTLRHVSETLAALRLLVTADRDRGREQDRDWAGGRERDGGWARPGGADNPTSALPACRLAVFFHDAVYDTRTSDNEARSGELAAATLTALGCPRSVAVDVDRLVRATATHLSTGPDEAVVNDADLRVLARPAPAYDVYARRVRREYAWVSQERWVSGRAAVLRTLLDQRVYTTPWASRHWEPMARANLRRELAGLRRELASLP</sequence>
<feature type="region of interest" description="Disordered" evidence="1">
    <location>
        <begin position="68"/>
        <end position="90"/>
    </location>
</feature>
<comment type="caution">
    <text evidence="2">The sequence shown here is derived from an EMBL/GenBank/DDBJ whole genome shotgun (WGS) entry which is preliminary data.</text>
</comment>